<dbReference type="EMBL" id="JANIEX010000438">
    <property type="protein sequence ID" value="KAJ3567082.1"/>
    <property type="molecule type" value="Genomic_DNA"/>
</dbReference>
<evidence type="ECO:0000259" key="1">
    <source>
        <dbReference type="Pfam" id="PF08495"/>
    </source>
</evidence>
<proteinExistence type="predicted"/>
<name>A0AAD5VWB8_9AGAR</name>
<dbReference type="InterPro" id="IPR013702">
    <property type="entry name" value="FIST_domain_N"/>
</dbReference>
<organism evidence="2 3">
    <name type="scientific">Leucocoprinus birnbaumii</name>
    <dbReference type="NCBI Taxonomy" id="56174"/>
    <lineage>
        <taxon>Eukaryota</taxon>
        <taxon>Fungi</taxon>
        <taxon>Dikarya</taxon>
        <taxon>Basidiomycota</taxon>
        <taxon>Agaricomycotina</taxon>
        <taxon>Agaricomycetes</taxon>
        <taxon>Agaricomycetidae</taxon>
        <taxon>Agaricales</taxon>
        <taxon>Agaricineae</taxon>
        <taxon>Agaricaceae</taxon>
        <taxon>Leucocoprinus</taxon>
    </lineage>
</organism>
<comment type="caution">
    <text evidence="2">The sequence shown here is derived from an EMBL/GenBank/DDBJ whole genome shotgun (WGS) entry which is preliminary data.</text>
</comment>
<protein>
    <recommendedName>
        <fullName evidence="1">FIST domain-containing protein</fullName>
    </recommendedName>
</protein>
<dbReference type="Pfam" id="PF08495">
    <property type="entry name" value="FIST"/>
    <property type="match status" value="1"/>
</dbReference>
<evidence type="ECO:0000313" key="2">
    <source>
        <dbReference type="EMBL" id="KAJ3567082.1"/>
    </source>
</evidence>
<accession>A0AAD5VWB8</accession>
<dbReference type="AlphaFoldDB" id="A0AAD5VWB8"/>
<keyword evidence="3" id="KW-1185">Reference proteome</keyword>
<sequence length="464" mass="50589">MTVLHLSTLLARSPVRLLDRIKSIEERYAGHNMTLLFALSANFSDSQQLASAVNALTGLKNTSTLGCLSGRLGNSRIGGANVANDALSLSIAVLDSKNLVTFRSTIPGREEAQVGRWHAFRRKEEGLDKERSLEEGLTWEEVWNGGKVPSLPEGLHRLDPREVQNILYLSDLKPEGLLSSFHHLPDVSKLGLLASSTPFITGRPVTLFKNREIFDSGAVGIAFRGKPSALTRPMFSVDFLDVRTLSEPMIITQCEGNMVNTLNDDNPTQLLLAAIKKSGLDTYVSGSFKEEEQFSLGALSGDGKLDRVYRITAGDPSRGSISIDSPSTPPVGTRVQFIHRPATAIPGLPASRPAPTMSFLTVSDELQSSESDQEDFEILLEGKGNFLAASENGFVFESAEHDGENVKSRPSGIRITRIDDSDLCLNYLRPDGLTRIVNELLELLSVAAFSRTSLLQALNLCRKP</sequence>
<dbReference type="Proteomes" id="UP001213000">
    <property type="component" value="Unassembled WGS sequence"/>
</dbReference>
<gene>
    <name evidence="2" type="ORF">NP233_g6595</name>
</gene>
<reference evidence="2" key="1">
    <citation type="submission" date="2022-07" db="EMBL/GenBank/DDBJ databases">
        <title>Genome Sequence of Leucocoprinus birnbaumii.</title>
        <authorList>
            <person name="Buettner E."/>
        </authorList>
    </citation>
    <scope>NUCLEOTIDE SEQUENCE</scope>
    <source>
        <strain evidence="2">VT141</strain>
    </source>
</reference>
<feature type="domain" description="FIST" evidence="1">
    <location>
        <begin position="35"/>
        <end position="264"/>
    </location>
</feature>
<evidence type="ECO:0000313" key="3">
    <source>
        <dbReference type="Proteomes" id="UP001213000"/>
    </source>
</evidence>